<comment type="similarity">
    <text evidence="1">Belongs to the intimin/invasin family.</text>
</comment>
<evidence type="ECO:0000313" key="5">
    <source>
        <dbReference type="Proteomes" id="UP000178450"/>
    </source>
</evidence>
<dbReference type="SUPFAM" id="SSF49373">
    <property type="entry name" value="Invasin/intimin cell-adhesion fragments"/>
    <property type="match status" value="1"/>
</dbReference>
<comment type="caution">
    <text evidence="4">The sequence shown here is derived from an EMBL/GenBank/DDBJ whole genome shotgun (WGS) entry which is preliminary data.</text>
</comment>
<protein>
    <recommendedName>
        <fullName evidence="3">Big-1 domain-containing protein</fullName>
    </recommendedName>
</protein>
<evidence type="ECO:0000259" key="3">
    <source>
        <dbReference type="PROSITE" id="PS51127"/>
    </source>
</evidence>
<evidence type="ECO:0000313" key="4">
    <source>
        <dbReference type="EMBL" id="OGK66286.1"/>
    </source>
</evidence>
<gene>
    <name evidence="4" type="ORF">A2209_01915</name>
</gene>
<dbReference type="InterPro" id="IPR008964">
    <property type="entry name" value="Invasin/intimin_cell_adhesion"/>
</dbReference>
<sequence>MFDKKFNIIIGVFLLLFISISYLSLSNSRLPIFTQASNKEVDINKTVVIISKLEALADSNDQSVITVFTRNSQSVGIENQRVDISTSLGTLSNSTMLSDNYGKTEFQITSDITGTAELSILVNNQPVPSQYSIKFVSN</sequence>
<evidence type="ECO:0000256" key="1">
    <source>
        <dbReference type="ARBA" id="ARBA00010116"/>
    </source>
</evidence>
<accession>A0A1F7KEJ7</accession>
<keyword evidence="2" id="KW-0472">Membrane</keyword>
<dbReference type="AlphaFoldDB" id="A0A1F7KEJ7"/>
<feature type="transmembrane region" description="Helical" evidence="2">
    <location>
        <begin position="6"/>
        <end position="25"/>
    </location>
</feature>
<evidence type="ECO:0000256" key="2">
    <source>
        <dbReference type="SAM" id="Phobius"/>
    </source>
</evidence>
<proteinExistence type="inferred from homology"/>
<dbReference type="InterPro" id="IPR013783">
    <property type="entry name" value="Ig-like_fold"/>
</dbReference>
<dbReference type="EMBL" id="MGBG01000008">
    <property type="protein sequence ID" value="OGK66286.1"/>
    <property type="molecule type" value="Genomic_DNA"/>
</dbReference>
<name>A0A1F7KEJ7_9BACT</name>
<keyword evidence="2" id="KW-1133">Transmembrane helix</keyword>
<dbReference type="Gene3D" id="2.60.40.10">
    <property type="entry name" value="Immunoglobulins"/>
    <property type="match status" value="1"/>
</dbReference>
<reference evidence="4 5" key="1">
    <citation type="journal article" date="2016" name="Nat. Commun.">
        <title>Thousands of microbial genomes shed light on interconnected biogeochemical processes in an aquifer system.</title>
        <authorList>
            <person name="Anantharaman K."/>
            <person name="Brown C.T."/>
            <person name="Hug L.A."/>
            <person name="Sharon I."/>
            <person name="Castelle C.J."/>
            <person name="Probst A.J."/>
            <person name="Thomas B.C."/>
            <person name="Singh A."/>
            <person name="Wilkins M.J."/>
            <person name="Karaoz U."/>
            <person name="Brodie E.L."/>
            <person name="Williams K.H."/>
            <person name="Hubbard S.S."/>
            <person name="Banfield J.F."/>
        </authorList>
    </citation>
    <scope>NUCLEOTIDE SEQUENCE [LARGE SCALE GENOMIC DNA]</scope>
</reference>
<organism evidence="4 5">
    <name type="scientific">Candidatus Roizmanbacteria bacterium RIFOXYA1_FULL_41_12</name>
    <dbReference type="NCBI Taxonomy" id="1802082"/>
    <lineage>
        <taxon>Bacteria</taxon>
        <taxon>Candidatus Roizmaniibacteriota</taxon>
    </lineage>
</organism>
<dbReference type="Proteomes" id="UP000178450">
    <property type="component" value="Unassembled WGS sequence"/>
</dbReference>
<keyword evidence="2" id="KW-0812">Transmembrane</keyword>
<feature type="domain" description="Big-1" evidence="3">
    <location>
        <begin position="45"/>
        <end position="136"/>
    </location>
</feature>
<dbReference type="PROSITE" id="PS51127">
    <property type="entry name" value="BIG1"/>
    <property type="match status" value="1"/>
</dbReference>
<dbReference type="Pfam" id="PF02369">
    <property type="entry name" value="Big_1"/>
    <property type="match status" value="1"/>
</dbReference>
<dbReference type="InterPro" id="IPR003344">
    <property type="entry name" value="Big_1_dom"/>
</dbReference>